<feature type="domain" description="DNA methylase N-4/N-6" evidence="9">
    <location>
        <begin position="254"/>
        <end position="428"/>
    </location>
</feature>
<evidence type="ECO:0000313" key="11">
    <source>
        <dbReference type="Proteomes" id="UP000184513"/>
    </source>
</evidence>
<dbReference type="Proteomes" id="UP000184513">
    <property type="component" value="Unassembled WGS sequence"/>
</dbReference>
<keyword evidence="6" id="KW-0238">DNA-binding</keyword>
<accession>A0A1M7P5C3</accession>
<keyword evidence="3" id="KW-0808">Transferase</keyword>
<keyword evidence="2 10" id="KW-0489">Methyltransferase</keyword>
<dbReference type="PROSITE" id="PS00093">
    <property type="entry name" value="N4_MTASE"/>
    <property type="match status" value="1"/>
</dbReference>
<dbReference type="GO" id="GO:0003677">
    <property type="term" value="F:DNA binding"/>
    <property type="evidence" value="ECO:0007669"/>
    <property type="project" value="UniProtKB-KW"/>
</dbReference>
<comment type="similarity">
    <text evidence="1">Belongs to the N(4)/N(6)-methyltransferase family. N(4) subfamily.</text>
</comment>
<evidence type="ECO:0000256" key="7">
    <source>
        <dbReference type="ARBA" id="ARBA00049120"/>
    </source>
</evidence>
<dbReference type="RefSeq" id="WP_073094952.1">
    <property type="nucleotide sequence ID" value="NZ_FRCY01000007.1"/>
</dbReference>
<dbReference type="OrthoDB" id="817797at2"/>
<dbReference type="InterPro" id="IPR029063">
    <property type="entry name" value="SAM-dependent_MTases_sf"/>
</dbReference>
<evidence type="ECO:0000256" key="8">
    <source>
        <dbReference type="RuleBase" id="RU362026"/>
    </source>
</evidence>
<dbReference type="STRING" id="388280.SAMN04488057_10728"/>
<evidence type="ECO:0000256" key="3">
    <source>
        <dbReference type="ARBA" id="ARBA00022679"/>
    </source>
</evidence>
<gene>
    <name evidence="10" type="ORF">SAMN04488057_10728</name>
</gene>
<dbReference type="GO" id="GO:0009307">
    <property type="term" value="P:DNA restriction-modification system"/>
    <property type="evidence" value="ECO:0007669"/>
    <property type="project" value="UniProtKB-KW"/>
</dbReference>
<proteinExistence type="inferred from homology"/>
<dbReference type="GO" id="GO:0015667">
    <property type="term" value="F:site-specific DNA-methyltransferase (cytosine-N4-specific) activity"/>
    <property type="evidence" value="ECO:0007669"/>
    <property type="project" value="UniProtKB-EC"/>
</dbReference>
<dbReference type="AlphaFoldDB" id="A0A1M7P5C3"/>
<dbReference type="InterPro" id="IPR001091">
    <property type="entry name" value="RM_Methyltransferase"/>
</dbReference>
<dbReference type="Gene3D" id="3.40.50.150">
    <property type="entry name" value="Vaccinia Virus protein VP39"/>
    <property type="match status" value="2"/>
</dbReference>
<evidence type="ECO:0000259" key="9">
    <source>
        <dbReference type="Pfam" id="PF01555"/>
    </source>
</evidence>
<dbReference type="PRINTS" id="PR00508">
    <property type="entry name" value="S21N4MTFRASE"/>
</dbReference>
<dbReference type="Pfam" id="PF01555">
    <property type="entry name" value="N6_N4_Mtase"/>
    <property type="match status" value="2"/>
</dbReference>
<dbReference type="SUPFAM" id="SSF53335">
    <property type="entry name" value="S-adenosyl-L-methionine-dependent methyltransferases"/>
    <property type="match status" value="3"/>
</dbReference>
<dbReference type="EMBL" id="FRCY01000007">
    <property type="protein sequence ID" value="SHN11743.1"/>
    <property type="molecule type" value="Genomic_DNA"/>
</dbReference>
<sequence length="428" mass="49372">MTTAIHNPITDIRRKFQEIPVSPEWCFKNVRSTEQWTHGYHRYPAKFLPNLVKKLIEDYTDQNDLVADLFAGCGTTLVEAKVHGRASIGVDINPVAILITQAKTTPIHPDELQRTTQKVFNKIEKFSGFESKTLKLHERIDYWFFPEHKQKIAFLYQQVLEEQNTSIRDFFLVALSNILKNCSKWLQSSTKPQVDPKKSPVDPFKAFRIQVNQMARKNKEFYEQLETSHFITTKCEIKLEDARNTSIPSNSVGAIITSPPYVTSYEYADIHQLTGYWYEYITDLYGFRKGFIGTFYSLNQETSTPSFIGQEIVNNLLEMDKRTAKEVANYFNDMLSVGKEMFRVLRAGGHACIVIGNTTLMDVKIKSSEVFAEILTMQGFEIVDIIKRSIPNKLIPTIRDKKSGRFSKLDNKNSKLVYPEEYILIARK</sequence>
<protein>
    <recommendedName>
        <fullName evidence="8">Methyltransferase</fullName>
        <ecNumber evidence="8">2.1.1.-</ecNumber>
    </recommendedName>
</protein>
<dbReference type="EC" id="2.1.1.-" evidence="8"/>
<feature type="domain" description="DNA methylase N-4/N-6" evidence="9">
    <location>
        <begin position="21"/>
        <end position="99"/>
    </location>
</feature>
<dbReference type="InterPro" id="IPR017985">
    <property type="entry name" value="MeTrfase_CN4_CS"/>
</dbReference>
<reference evidence="10 11" key="1">
    <citation type="submission" date="2016-11" db="EMBL/GenBank/DDBJ databases">
        <authorList>
            <person name="Jaros S."/>
            <person name="Januszkiewicz K."/>
            <person name="Wedrychowicz H."/>
        </authorList>
    </citation>
    <scope>NUCLEOTIDE SEQUENCE [LARGE SCALE GENOMIC DNA]</scope>
    <source>
        <strain evidence="10 11">CGMCC 1.6102</strain>
    </source>
</reference>
<comment type="catalytic activity">
    <reaction evidence="7">
        <text>a 2'-deoxycytidine in DNA + S-adenosyl-L-methionine = an N(4)-methyl-2'-deoxycytidine in DNA + S-adenosyl-L-homocysteine + H(+)</text>
        <dbReference type="Rhea" id="RHEA:16857"/>
        <dbReference type="Rhea" id="RHEA-COMP:11369"/>
        <dbReference type="Rhea" id="RHEA-COMP:13674"/>
        <dbReference type="ChEBI" id="CHEBI:15378"/>
        <dbReference type="ChEBI" id="CHEBI:57856"/>
        <dbReference type="ChEBI" id="CHEBI:59789"/>
        <dbReference type="ChEBI" id="CHEBI:85452"/>
        <dbReference type="ChEBI" id="CHEBI:137933"/>
        <dbReference type="EC" id="2.1.1.113"/>
    </reaction>
</comment>
<evidence type="ECO:0000256" key="4">
    <source>
        <dbReference type="ARBA" id="ARBA00022691"/>
    </source>
</evidence>
<dbReference type="GO" id="GO:0032259">
    <property type="term" value="P:methylation"/>
    <property type="evidence" value="ECO:0007669"/>
    <property type="project" value="UniProtKB-KW"/>
</dbReference>
<dbReference type="GO" id="GO:0008170">
    <property type="term" value="F:N-methyltransferase activity"/>
    <property type="evidence" value="ECO:0007669"/>
    <property type="project" value="InterPro"/>
</dbReference>
<dbReference type="InterPro" id="IPR002941">
    <property type="entry name" value="DNA_methylase_N4/N6"/>
</dbReference>
<keyword evidence="4" id="KW-0949">S-adenosyl-L-methionine</keyword>
<evidence type="ECO:0000256" key="1">
    <source>
        <dbReference type="ARBA" id="ARBA00010203"/>
    </source>
</evidence>
<evidence type="ECO:0000256" key="2">
    <source>
        <dbReference type="ARBA" id="ARBA00022603"/>
    </source>
</evidence>
<organism evidence="10 11">
    <name type="scientific">Cyclobacterium lianum</name>
    <dbReference type="NCBI Taxonomy" id="388280"/>
    <lineage>
        <taxon>Bacteria</taxon>
        <taxon>Pseudomonadati</taxon>
        <taxon>Bacteroidota</taxon>
        <taxon>Cytophagia</taxon>
        <taxon>Cytophagales</taxon>
        <taxon>Cyclobacteriaceae</taxon>
        <taxon>Cyclobacterium</taxon>
    </lineage>
</organism>
<evidence type="ECO:0000313" key="10">
    <source>
        <dbReference type="EMBL" id="SHN11743.1"/>
    </source>
</evidence>
<keyword evidence="11" id="KW-1185">Reference proteome</keyword>
<evidence type="ECO:0000256" key="5">
    <source>
        <dbReference type="ARBA" id="ARBA00022747"/>
    </source>
</evidence>
<name>A0A1M7P5C3_9BACT</name>
<evidence type="ECO:0000256" key="6">
    <source>
        <dbReference type="ARBA" id="ARBA00023125"/>
    </source>
</evidence>
<keyword evidence="5" id="KW-0680">Restriction system</keyword>